<keyword evidence="4" id="KW-1185">Reference proteome</keyword>
<proteinExistence type="inferred from homology"/>
<dbReference type="Pfam" id="PF13561">
    <property type="entry name" value="adh_short_C2"/>
    <property type="match status" value="1"/>
</dbReference>
<dbReference type="RefSeq" id="WP_207043537.1">
    <property type="nucleotide sequence ID" value="NZ_JAFLNC010000002.1"/>
</dbReference>
<dbReference type="PANTHER" id="PTHR24321:SF8">
    <property type="entry name" value="ESTRADIOL 17-BETA-DEHYDROGENASE 8-RELATED"/>
    <property type="match status" value="1"/>
</dbReference>
<reference evidence="3 4" key="1">
    <citation type="submission" date="2021-03" db="EMBL/GenBank/DDBJ databases">
        <title>Sneathiella sp. CAU 1612 isolated from Kang Won-do.</title>
        <authorList>
            <person name="Kim W."/>
        </authorList>
    </citation>
    <scope>NUCLEOTIDE SEQUENCE [LARGE SCALE GENOMIC DNA]</scope>
    <source>
        <strain evidence="3 4">CAU 1612</strain>
    </source>
</reference>
<protein>
    <submittedName>
        <fullName evidence="3">SDR family oxidoreductase</fullName>
    </submittedName>
</protein>
<dbReference type="CDD" id="cd05233">
    <property type="entry name" value="SDR_c"/>
    <property type="match status" value="1"/>
</dbReference>
<sequence length="268" mass="27986">MNAKRHQDKVALVTGGAQGIGAGIVKVLVKRGARVAIVDKNAETAAAYAATLSNSDQHVVSIQADISTEEGCRSAVNDVIASFGALDMLVNNAAPGRNKAHIGRLDGPDWQAHAEVVLQGAARLAEASLPHLRKASMPAIVNISSVTAAAVAPEQCSWPYHVSKAGLEQMTRYLASQFGGDNIRVNAVAPGLVDREGGMKISDNPENRKIIEAIVPLKRAATAEEIGAIVSFLCSEDASYITGQVLVADGGMGIRENFGASLLARQAD</sequence>
<dbReference type="InterPro" id="IPR002347">
    <property type="entry name" value="SDR_fam"/>
</dbReference>
<dbReference type="Gene3D" id="3.40.50.720">
    <property type="entry name" value="NAD(P)-binding Rossmann-like Domain"/>
    <property type="match status" value="1"/>
</dbReference>
<dbReference type="InterPro" id="IPR036291">
    <property type="entry name" value="NAD(P)-bd_dom_sf"/>
</dbReference>
<accession>A0ABS3F472</accession>
<evidence type="ECO:0000256" key="2">
    <source>
        <dbReference type="ARBA" id="ARBA00023002"/>
    </source>
</evidence>
<evidence type="ECO:0000313" key="4">
    <source>
        <dbReference type="Proteomes" id="UP000664761"/>
    </source>
</evidence>
<keyword evidence="2" id="KW-0560">Oxidoreductase</keyword>
<dbReference type="EMBL" id="JAFLNC010000002">
    <property type="protein sequence ID" value="MBO0333322.1"/>
    <property type="molecule type" value="Genomic_DNA"/>
</dbReference>
<evidence type="ECO:0000256" key="1">
    <source>
        <dbReference type="ARBA" id="ARBA00006484"/>
    </source>
</evidence>
<dbReference type="SUPFAM" id="SSF51735">
    <property type="entry name" value="NAD(P)-binding Rossmann-fold domains"/>
    <property type="match status" value="1"/>
</dbReference>
<organism evidence="3 4">
    <name type="scientific">Sneathiella sedimenti</name>
    <dbReference type="NCBI Taxonomy" id="2816034"/>
    <lineage>
        <taxon>Bacteria</taxon>
        <taxon>Pseudomonadati</taxon>
        <taxon>Pseudomonadota</taxon>
        <taxon>Alphaproteobacteria</taxon>
        <taxon>Sneathiellales</taxon>
        <taxon>Sneathiellaceae</taxon>
        <taxon>Sneathiella</taxon>
    </lineage>
</organism>
<dbReference type="Proteomes" id="UP000664761">
    <property type="component" value="Unassembled WGS sequence"/>
</dbReference>
<dbReference type="PRINTS" id="PR00080">
    <property type="entry name" value="SDRFAMILY"/>
</dbReference>
<name>A0ABS3F472_9PROT</name>
<dbReference type="PANTHER" id="PTHR24321">
    <property type="entry name" value="DEHYDROGENASES, SHORT CHAIN"/>
    <property type="match status" value="1"/>
</dbReference>
<gene>
    <name evidence="3" type="ORF">J0X12_06845</name>
</gene>
<comment type="similarity">
    <text evidence="1">Belongs to the short-chain dehydrogenases/reductases (SDR) family.</text>
</comment>
<dbReference type="PRINTS" id="PR00081">
    <property type="entry name" value="GDHRDH"/>
</dbReference>
<evidence type="ECO:0000313" key="3">
    <source>
        <dbReference type="EMBL" id="MBO0333322.1"/>
    </source>
</evidence>
<comment type="caution">
    <text evidence="3">The sequence shown here is derived from an EMBL/GenBank/DDBJ whole genome shotgun (WGS) entry which is preliminary data.</text>
</comment>